<gene>
    <name evidence="5" type="ORF">DPMN_184321</name>
</gene>
<protein>
    <recommendedName>
        <fullName evidence="4">FLYWCH-type domain-containing protein</fullName>
    </recommendedName>
</protein>
<dbReference type="EMBL" id="JAIWYP010000010">
    <property type="protein sequence ID" value="KAH3749807.1"/>
    <property type="molecule type" value="Genomic_DNA"/>
</dbReference>
<evidence type="ECO:0000313" key="6">
    <source>
        <dbReference type="Proteomes" id="UP000828390"/>
    </source>
</evidence>
<evidence type="ECO:0000259" key="4">
    <source>
        <dbReference type="Pfam" id="PF04500"/>
    </source>
</evidence>
<evidence type="ECO:0000256" key="2">
    <source>
        <dbReference type="ARBA" id="ARBA00022771"/>
    </source>
</evidence>
<dbReference type="GO" id="GO:0008270">
    <property type="term" value="F:zinc ion binding"/>
    <property type="evidence" value="ECO:0007669"/>
    <property type="project" value="UniProtKB-KW"/>
</dbReference>
<evidence type="ECO:0000256" key="3">
    <source>
        <dbReference type="ARBA" id="ARBA00022833"/>
    </source>
</evidence>
<organism evidence="5 6">
    <name type="scientific">Dreissena polymorpha</name>
    <name type="common">Zebra mussel</name>
    <name type="synonym">Mytilus polymorpha</name>
    <dbReference type="NCBI Taxonomy" id="45954"/>
    <lineage>
        <taxon>Eukaryota</taxon>
        <taxon>Metazoa</taxon>
        <taxon>Spiralia</taxon>
        <taxon>Lophotrochozoa</taxon>
        <taxon>Mollusca</taxon>
        <taxon>Bivalvia</taxon>
        <taxon>Autobranchia</taxon>
        <taxon>Heteroconchia</taxon>
        <taxon>Euheterodonta</taxon>
        <taxon>Imparidentia</taxon>
        <taxon>Neoheterodontei</taxon>
        <taxon>Myida</taxon>
        <taxon>Dreissenoidea</taxon>
        <taxon>Dreissenidae</taxon>
        <taxon>Dreissena</taxon>
    </lineage>
</organism>
<evidence type="ECO:0000256" key="1">
    <source>
        <dbReference type="ARBA" id="ARBA00022723"/>
    </source>
</evidence>
<keyword evidence="1" id="KW-0479">Metal-binding</keyword>
<name>A0A9D4DHN6_DREPO</name>
<accession>A0A9D4DHN6</accession>
<reference evidence="5" key="2">
    <citation type="submission" date="2020-11" db="EMBL/GenBank/DDBJ databases">
        <authorList>
            <person name="McCartney M.A."/>
            <person name="Auch B."/>
            <person name="Kono T."/>
            <person name="Mallez S."/>
            <person name="Becker A."/>
            <person name="Gohl D.M."/>
            <person name="Silverstein K.A.T."/>
            <person name="Koren S."/>
            <person name="Bechman K.B."/>
            <person name="Herman A."/>
            <person name="Abrahante J.E."/>
            <person name="Garbe J."/>
        </authorList>
    </citation>
    <scope>NUCLEOTIDE SEQUENCE</scope>
    <source>
        <strain evidence="5">Duluth1</strain>
        <tissue evidence="5">Whole animal</tissue>
    </source>
</reference>
<dbReference type="InterPro" id="IPR007588">
    <property type="entry name" value="Znf_FLYWCH"/>
</dbReference>
<dbReference type="Gene3D" id="2.20.25.240">
    <property type="match status" value="1"/>
</dbReference>
<sequence>MEIITTSARKKRLAHNGFVYIKKTTSKLTIRWECSQRAAKSCKGVVVTDINMTSINSTTTMRDFSFTSKR</sequence>
<proteinExistence type="predicted"/>
<reference evidence="5" key="1">
    <citation type="journal article" date="2019" name="bioRxiv">
        <title>The Genome of the Zebra Mussel, Dreissena polymorpha: A Resource for Invasive Species Research.</title>
        <authorList>
            <person name="McCartney M.A."/>
            <person name="Auch B."/>
            <person name="Kono T."/>
            <person name="Mallez S."/>
            <person name="Zhang Y."/>
            <person name="Obille A."/>
            <person name="Becker A."/>
            <person name="Abrahante J.E."/>
            <person name="Garbe J."/>
            <person name="Badalamenti J.P."/>
            <person name="Herman A."/>
            <person name="Mangelson H."/>
            <person name="Liachko I."/>
            <person name="Sullivan S."/>
            <person name="Sone E.D."/>
            <person name="Koren S."/>
            <person name="Silverstein K.A.T."/>
            <person name="Beckman K.B."/>
            <person name="Gohl D.M."/>
        </authorList>
    </citation>
    <scope>NUCLEOTIDE SEQUENCE</scope>
    <source>
        <strain evidence="5">Duluth1</strain>
        <tissue evidence="5">Whole animal</tissue>
    </source>
</reference>
<keyword evidence="2" id="KW-0863">Zinc-finger</keyword>
<dbReference type="AlphaFoldDB" id="A0A9D4DHN6"/>
<keyword evidence="3" id="KW-0862">Zinc</keyword>
<dbReference type="Pfam" id="PF04500">
    <property type="entry name" value="FLYWCH"/>
    <property type="match status" value="1"/>
</dbReference>
<keyword evidence="6" id="KW-1185">Reference proteome</keyword>
<evidence type="ECO:0000313" key="5">
    <source>
        <dbReference type="EMBL" id="KAH3749807.1"/>
    </source>
</evidence>
<feature type="domain" description="FLYWCH-type" evidence="4">
    <location>
        <begin position="4"/>
        <end position="58"/>
    </location>
</feature>
<dbReference type="Proteomes" id="UP000828390">
    <property type="component" value="Unassembled WGS sequence"/>
</dbReference>
<comment type="caution">
    <text evidence="5">The sequence shown here is derived from an EMBL/GenBank/DDBJ whole genome shotgun (WGS) entry which is preliminary data.</text>
</comment>